<evidence type="ECO:0000313" key="2">
    <source>
        <dbReference type="EMBL" id="BBM82169.1"/>
    </source>
</evidence>
<feature type="transmembrane region" description="Helical" evidence="1">
    <location>
        <begin position="78"/>
        <end position="96"/>
    </location>
</feature>
<keyword evidence="1" id="KW-0472">Membrane</keyword>
<keyword evidence="1" id="KW-0812">Transmembrane</keyword>
<feature type="transmembrane region" description="Helical" evidence="1">
    <location>
        <begin position="351"/>
        <end position="370"/>
    </location>
</feature>
<accession>A0A5S9IHZ5</accession>
<sequence length="463" mass="53056">MSQTKKNKRSISIKLPKNRDLRLEIEPVIAKSKKICEEIQQQLAQHEGLQRVSQQVSEAATKSKSAAKQNSFFSIHRLPGYMFILLLIWSAWWVYYDFVVTPQISIALSDRDTQNIVEVMSGQVGINIVNCNGSSHGLEMLYDKKVDITFVQGGVDFPNQYQRFILPEKELIIFLVRDGLKKHQVKRVCTSVKNQGSHTLSQRCLKVMGMQVTFTHDWPRLVENEEFILPPDVDAVIVVKSMEEKNMAAIRSLVDKGFRFRTVDLGVWGDTKSYLQKIKLSKGYILKNPFAPQMTVQSYWVHRYVVANPHIRTAHVKNIARALYPTNLEISPERESVVNDSLQKADAFTETFIGVAMILMSLFGLSVYSFRQRFNELNTLVSLLNMLQSSKDLHGELDHELRTQYILYLAYCSDLLSIIDIVTGYYAQENSALMFNGFCSTIHQRCSHLKLNIQLKIQHATLK</sequence>
<name>A0A5S9IHZ5_UABAM</name>
<dbReference type="Proteomes" id="UP000326354">
    <property type="component" value="Chromosome"/>
</dbReference>
<dbReference type="OrthoDB" id="9780180at2"/>
<organism evidence="2 3">
    <name type="scientific">Uabimicrobium amorphum</name>
    <dbReference type="NCBI Taxonomy" id="2596890"/>
    <lineage>
        <taxon>Bacteria</taxon>
        <taxon>Pseudomonadati</taxon>
        <taxon>Planctomycetota</taxon>
        <taxon>Candidatus Uabimicrobiia</taxon>
        <taxon>Candidatus Uabimicrobiales</taxon>
        <taxon>Candidatus Uabimicrobiaceae</taxon>
        <taxon>Candidatus Uabimicrobium</taxon>
    </lineage>
</organism>
<evidence type="ECO:0000313" key="3">
    <source>
        <dbReference type="Proteomes" id="UP000326354"/>
    </source>
</evidence>
<keyword evidence="3" id="KW-1185">Reference proteome</keyword>
<keyword evidence="1" id="KW-1133">Transmembrane helix</keyword>
<dbReference type="AlphaFoldDB" id="A0A5S9IHZ5"/>
<gene>
    <name evidence="2" type="ORF">UABAM_00512</name>
</gene>
<protein>
    <submittedName>
        <fullName evidence="2">Uncharacterized protein</fullName>
    </submittedName>
</protein>
<proteinExistence type="predicted"/>
<dbReference type="EMBL" id="AP019860">
    <property type="protein sequence ID" value="BBM82169.1"/>
    <property type="molecule type" value="Genomic_DNA"/>
</dbReference>
<dbReference type="KEGG" id="uam:UABAM_00512"/>
<dbReference type="RefSeq" id="WP_151966421.1">
    <property type="nucleotide sequence ID" value="NZ_AP019860.1"/>
</dbReference>
<reference evidence="2 3" key="1">
    <citation type="submission" date="2019-08" db="EMBL/GenBank/DDBJ databases">
        <title>Complete genome sequence of Candidatus Uab amorphum.</title>
        <authorList>
            <person name="Shiratori T."/>
            <person name="Suzuki S."/>
            <person name="Kakizawa Y."/>
            <person name="Ishida K."/>
        </authorList>
    </citation>
    <scope>NUCLEOTIDE SEQUENCE [LARGE SCALE GENOMIC DNA]</scope>
    <source>
        <strain evidence="2 3">SRT547</strain>
    </source>
</reference>
<evidence type="ECO:0000256" key="1">
    <source>
        <dbReference type="SAM" id="Phobius"/>
    </source>
</evidence>